<dbReference type="Proteomes" id="UP000254799">
    <property type="component" value="Unassembled WGS sequence"/>
</dbReference>
<evidence type="ECO:0000313" key="3">
    <source>
        <dbReference type="EMBL" id="STT45337.1"/>
    </source>
</evidence>
<evidence type="ECO:0000313" key="6">
    <source>
        <dbReference type="EMBL" id="STU45825.1"/>
    </source>
</evidence>
<dbReference type="EMBL" id="UGLB01000002">
    <property type="protein sequence ID" value="STT45461.1"/>
    <property type="molecule type" value="Genomic_DNA"/>
</dbReference>
<name>A0A377W2W0_KLEPN</name>
<feature type="coiled-coil region" evidence="1">
    <location>
        <begin position="162"/>
        <end position="189"/>
    </location>
</feature>
<evidence type="ECO:0000313" key="7">
    <source>
        <dbReference type="Proteomes" id="UP000254799"/>
    </source>
</evidence>
<gene>
    <name evidence="6" type="ORF">NCTC8849_05769</name>
    <name evidence="3" type="ORF">NCTC9637_00178</name>
    <name evidence="4" type="ORF">NCTC9637_00306</name>
    <name evidence="5" type="ORF">NCTC9637_03963</name>
</gene>
<dbReference type="InterPro" id="IPR002525">
    <property type="entry name" value="Transp_IS110-like_N"/>
</dbReference>
<dbReference type="GO" id="GO:0003677">
    <property type="term" value="F:DNA binding"/>
    <property type="evidence" value="ECO:0007669"/>
    <property type="project" value="InterPro"/>
</dbReference>
<dbReference type="EMBL" id="UGLB01000002">
    <property type="protein sequence ID" value="STT45337.1"/>
    <property type="molecule type" value="Genomic_DNA"/>
</dbReference>
<reference evidence="7 8" key="1">
    <citation type="submission" date="2018-06" db="EMBL/GenBank/DDBJ databases">
        <authorList>
            <consortium name="Pathogen Informatics"/>
            <person name="Doyle S."/>
        </authorList>
    </citation>
    <scope>NUCLEOTIDE SEQUENCE [LARGE SCALE GENOMIC DNA]</scope>
    <source>
        <strain evidence="6 7">NCTC8849</strain>
        <strain evidence="5 8">NCTC9637</strain>
    </source>
</reference>
<dbReference type="EMBL" id="UGLB01000003">
    <property type="protein sequence ID" value="STT49013.1"/>
    <property type="molecule type" value="Genomic_DNA"/>
</dbReference>
<accession>A0A377W2W0</accession>
<dbReference type="Proteomes" id="UP000255099">
    <property type="component" value="Unassembled WGS sequence"/>
</dbReference>
<dbReference type="PANTHER" id="PTHR33055:SF13">
    <property type="entry name" value="TRANSPOSASE"/>
    <property type="match status" value="1"/>
</dbReference>
<proteinExistence type="predicted"/>
<dbReference type="Pfam" id="PF01548">
    <property type="entry name" value="DEDD_Tnp_IS110"/>
    <property type="match status" value="1"/>
</dbReference>
<evidence type="ECO:0000313" key="4">
    <source>
        <dbReference type="EMBL" id="STT45461.1"/>
    </source>
</evidence>
<evidence type="ECO:0000256" key="1">
    <source>
        <dbReference type="SAM" id="Coils"/>
    </source>
</evidence>
<dbReference type="AlphaFoldDB" id="A0A377W2W0"/>
<dbReference type="GO" id="GO:0004803">
    <property type="term" value="F:transposase activity"/>
    <property type="evidence" value="ECO:0007669"/>
    <property type="project" value="InterPro"/>
</dbReference>
<dbReference type="GO" id="GO:0006313">
    <property type="term" value="P:DNA transposition"/>
    <property type="evidence" value="ECO:0007669"/>
    <property type="project" value="InterPro"/>
</dbReference>
<dbReference type="PANTHER" id="PTHR33055">
    <property type="entry name" value="TRANSPOSASE FOR INSERTION SEQUENCE ELEMENT IS1111A"/>
    <property type="match status" value="1"/>
</dbReference>
<dbReference type="EMBL" id="UGLC01000003">
    <property type="protein sequence ID" value="STU45825.1"/>
    <property type="molecule type" value="Genomic_DNA"/>
</dbReference>
<evidence type="ECO:0000313" key="8">
    <source>
        <dbReference type="Proteomes" id="UP000255099"/>
    </source>
</evidence>
<organism evidence="5 8">
    <name type="scientific">Klebsiella pneumoniae</name>
    <dbReference type="NCBI Taxonomy" id="573"/>
    <lineage>
        <taxon>Bacteria</taxon>
        <taxon>Pseudomonadati</taxon>
        <taxon>Pseudomonadota</taxon>
        <taxon>Gammaproteobacteria</taxon>
        <taxon>Enterobacterales</taxon>
        <taxon>Enterobacteriaceae</taxon>
        <taxon>Klebsiella/Raoultella group</taxon>
        <taxon>Klebsiella</taxon>
        <taxon>Klebsiella pneumoniae complex</taxon>
    </lineage>
</organism>
<sequence length="192" mass="21344">MSQPNPLCVGIDVSKATLDIAASSDVAQFTVSNDSDGFNAIITGLRRHSVALVLMEATGGLEVAVACSLQAEGFEVAVVNPRQARDFARAMGYLAKTDRIDARVLTQMAEVINRHPERKRFIRALPDAERQALAAMVVRRRQLIAMLVAERNRLYPSHPQNKKSINTIIKALEDELARLEKDMNSHIRNHFK</sequence>
<keyword evidence="1" id="KW-0175">Coiled coil</keyword>
<dbReference type="InterPro" id="IPR047650">
    <property type="entry name" value="Transpos_IS110"/>
</dbReference>
<protein>
    <submittedName>
        <fullName evidence="5">Transposase-like protein</fullName>
    </submittedName>
</protein>
<feature type="domain" description="Transposase IS110-like N-terminal" evidence="2">
    <location>
        <begin position="9"/>
        <end position="154"/>
    </location>
</feature>
<evidence type="ECO:0000259" key="2">
    <source>
        <dbReference type="Pfam" id="PF01548"/>
    </source>
</evidence>
<evidence type="ECO:0000313" key="5">
    <source>
        <dbReference type="EMBL" id="STT49013.1"/>
    </source>
</evidence>